<evidence type="ECO:0000313" key="2">
    <source>
        <dbReference type="Proteomes" id="UP001056336"/>
    </source>
</evidence>
<keyword evidence="2" id="KW-1185">Reference proteome</keyword>
<gene>
    <name evidence="1" type="ORF">M6D93_13470</name>
</gene>
<reference evidence="1" key="1">
    <citation type="journal article" date="2018" name="Int. J. Syst. Evol. Microbiol.">
        <title>Jatrophihabitans telluris sp. nov., isolated from sediment soil of lava forest wetlands and the emended description of the genus Jatrophihabitans.</title>
        <authorList>
            <person name="Lee K.C."/>
            <person name="Suh M.K."/>
            <person name="Eom M.K."/>
            <person name="Kim K.K."/>
            <person name="Kim J.S."/>
            <person name="Kim D.S."/>
            <person name="Ko S.H."/>
            <person name="Shin Y.K."/>
            <person name="Lee J.S."/>
        </authorList>
    </citation>
    <scope>NUCLEOTIDE SEQUENCE</scope>
    <source>
        <strain evidence="1">N237</strain>
    </source>
</reference>
<dbReference type="EMBL" id="CP097332">
    <property type="protein sequence ID" value="UQX87306.1"/>
    <property type="molecule type" value="Genomic_DNA"/>
</dbReference>
<proteinExistence type="predicted"/>
<accession>A0ABY4QW83</accession>
<name>A0ABY4QW83_9ACTN</name>
<dbReference type="Proteomes" id="UP001056336">
    <property type="component" value="Chromosome"/>
</dbReference>
<evidence type="ECO:0000313" key="1">
    <source>
        <dbReference type="EMBL" id="UQX87306.1"/>
    </source>
</evidence>
<organism evidence="1 2">
    <name type="scientific">Jatrophihabitans telluris</name>
    <dbReference type="NCBI Taxonomy" id="2038343"/>
    <lineage>
        <taxon>Bacteria</taxon>
        <taxon>Bacillati</taxon>
        <taxon>Actinomycetota</taxon>
        <taxon>Actinomycetes</taxon>
        <taxon>Jatrophihabitantales</taxon>
        <taxon>Jatrophihabitantaceae</taxon>
        <taxon>Jatrophihabitans</taxon>
    </lineage>
</organism>
<sequence>MTVLNPLVGASSWLGIGLNEHLGDFEGDPSSLRTAEAVVAEALRAFPSEEECVRRIAGMRTVPDDYSYEAQAYCRLLSGDERGFSEIVNGSGVLTYAKYSPSEERLAWERARDSRVLSIRGASRADALELIAQWRNEAANALVGTEYAPALEPESISSAELHRFAR</sequence>
<reference evidence="1" key="2">
    <citation type="submission" date="2022-05" db="EMBL/GenBank/DDBJ databases">
        <authorList>
            <person name="Kim J.-S."/>
            <person name="Lee K."/>
            <person name="Suh M."/>
            <person name="Eom M."/>
            <person name="Kim J.-S."/>
            <person name="Kim D.-S."/>
            <person name="Ko S.-H."/>
            <person name="Shin Y."/>
            <person name="Lee J.-S."/>
        </authorList>
    </citation>
    <scope>NUCLEOTIDE SEQUENCE</scope>
    <source>
        <strain evidence="1">N237</strain>
    </source>
</reference>
<protein>
    <submittedName>
        <fullName evidence="1">Uncharacterized protein</fullName>
    </submittedName>
</protein>
<dbReference type="RefSeq" id="WP_249769799.1">
    <property type="nucleotide sequence ID" value="NZ_CP097332.1"/>
</dbReference>